<dbReference type="GeneID" id="62208252"/>
<name>A0A8H7AY90_9PLEO</name>
<dbReference type="EMBL" id="JAAABM010000019">
    <property type="protein sequence ID" value="KAF7671804.1"/>
    <property type="molecule type" value="Genomic_DNA"/>
</dbReference>
<dbReference type="SUPFAM" id="SSF51735">
    <property type="entry name" value="NAD(P)-binding Rossmann-fold domains"/>
    <property type="match status" value="1"/>
</dbReference>
<dbReference type="Pfam" id="PF19086">
    <property type="entry name" value="Terpene_syn_C_2"/>
    <property type="match status" value="1"/>
</dbReference>
<accession>A0A8H7AY90</accession>
<evidence type="ECO:0000313" key="4">
    <source>
        <dbReference type="EMBL" id="KAF7671804.1"/>
    </source>
</evidence>
<dbReference type="Gene3D" id="1.10.600.10">
    <property type="entry name" value="Farnesyl Diphosphate Synthase"/>
    <property type="match status" value="1"/>
</dbReference>
<gene>
    <name evidence="4" type="ORF">GT037_010027</name>
</gene>
<organism evidence="4 5">
    <name type="scientific">Alternaria burnsii</name>
    <dbReference type="NCBI Taxonomy" id="1187904"/>
    <lineage>
        <taxon>Eukaryota</taxon>
        <taxon>Fungi</taxon>
        <taxon>Dikarya</taxon>
        <taxon>Ascomycota</taxon>
        <taxon>Pezizomycotina</taxon>
        <taxon>Dothideomycetes</taxon>
        <taxon>Pleosporomycetidae</taxon>
        <taxon>Pleosporales</taxon>
        <taxon>Pleosporineae</taxon>
        <taxon>Pleosporaceae</taxon>
        <taxon>Alternaria</taxon>
        <taxon>Alternaria sect. Alternaria</taxon>
    </lineage>
</organism>
<proteinExistence type="inferred from homology"/>
<dbReference type="PROSITE" id="PS00061">
    <property type="entry name" value="ADH_SHORT"/>
    <property type="match status" value="1"/>
</dbReference>
<dbReference type="RefSeq" id="XP_038782165.1">
    <property type="nucleotide sequence ID" value="XM_038935074.1"/>
</dbReference>
<evidence type="ECO:0008006" key="6">
    <source>
        <dbReference type="Google" id="ProtNLM"/>
    </source>
</evidence>
<dbReference type="PRINTS" id="PR00081">
    <property type="entry name" value="GDHRDH"/>
</dbReference>
<dbReference type="SUPFAM" id="SSF48576">
    <property type="entry name" value="Terpenoid synthases"/>
    <property type="match status" value="1"/>
</dbReference>
<feature type="non-terminal residue" evidence="4">
    <location>
        <position position="1"/>
    </location>
</feature>
<dbReference type="Proteomes" id="UP000596902">
    <property type="component" value="Unassembled WGS sequence"/>
</dbReference>
<comment type="caution">
    <text evidence="4">The sequence shown here is derived from an EMBL/GenBank/DDBJ whole genome shotgun (WGS) entry which is preliminary data.</text>
</comment>
<reference evidence="4" key="2">
    <citation type="submission" date="2020-08" db="EMBL/GenBank/DDBJ databases">
        <title>Draft Genome Sequence of Cumin Blight Pathogen Alternaria burnsii.</title>
        <authorList>
            <person name="Feng Z."/>
        </authorList>
    </citation>
    <scope>NUCLEOTIDE SEQUENCE</scope>
    <source>
        <strain evidence="4">CBS107.38</strain>
    </source>
</reference>
<evidence type="ECO:0000256" key="3">
    <source>
        <dbReference type="ARBA" id="ARBA00023002"/>
    </source>
</evidence>
<keyword evidence="5" id="KW-1185">Reference proteome</keyword>
<protein>
    <recommendedName>
        <fullName evidence="6">Aristolochene synthase</fullName>
    </recommendedName>
</protein>
<dbReference type="Pfam" id="PF00106">
    <property type="entry name" value="adh_short"/>
    <property type="match status" value="1"/>
</dbReference>
<dbReference type="PANTHER" id="PTHR43180">
    <property type="entry name" value="3-OXOACYL-(ACYL-CARRIER-PROTEIN) REDUCTASE (AFU_ORTHOLOGUE AFUA_6G11210)"/>
    <property type="match status" value="1"/>
</dbReference>
<keyword evidence="2" id="KW-0521">NADP</keyword>
<comment type="similarity">
    <text evidence="1">Belongs to the short-chain dehydrogenases/reductases (SDR) family.</text>
</comment>
<dbReference type="InterPro" id="IPR036291">
    <property type="entry name" value="NAD(P)-bd_dom_sf"/>
</dbReference>
<dbReference type="GO" id="GO:0016491">
    <property type="term" value="F:oxidoreductase activity"/>
    <property type="evidence" value="ECO:0007669"/>
    <property type="project" value="UniProtKB-KW"/>
</dbReference>
<evidence type="ECO:0000313" key="5">
    <source>
        <dbReference type="Proteomes" id="UP000596902"/>
    </source>
</evidence>
<dbReference type="InterPro" id="IPR008949">
    <property type="entry name" value="Isoprenoid_synthase_dom_sf"/>
</dbReference>
<dbReference type="AlphaFoldDB" id="A0A8H7AY90"/>
<evidence type="ECO:0000256" key="2">
    <source>
        <dbReference type="ARBA" id="ARBA00022857"/>
    </source>
</evidence>
<sequence>IIIICNKIVTGITEWKSMTSLKIEEGDIPQLEGTVAIISGASSGIGLATAKLLATKGATVYNLDIDKPEETTPRVTYIRCDISSWADLLAAFATTGPPHIAVANAGIDEDGTYMTDSYDDHGNLLEPSYKVIDVNLRGTLNFTKISLHLMKKNAIAGSIVITSSATAYLPEQTLPVYSGTKAALINYMRAMRSLLRDSNITINAVVPAATITKLLPMDLAGPILAAGLPVSTAEFPKMTIHGATIPSSTADFVRNEVPQTIFRAQIHRNEQEVTAEVNDYFLKHWPFENEKARMKFIAVGFSRVTCYYFPLALDDRIALACRLITLLFLIDVNADQLEFMSLEEGSAYNERLIAISQGTTRPDHSVPVEWITYDLWNDMRACDTELADDMKEPVFTFMRAQVDTKRLCVKALGEYLEYRERDVGQGLLSGLIRFTMRLRLDQQDLYSIKEIETNCSKHISVVNDIYSWDKELKASKVGHKEGAVLCSAVSVLSAEMALSIPSTKRILWVMCREWELQHKQLVVNRLASGQSCSYDLQMFMKGLEFQMSGNEVWSSTTSRYHPVQM</sequence>
<reference evidence="4" key="1">
    <citation type="submission" date="2020-01" db="EMBL/GenBank/DDBJ databases">
        <authorList>
            <person name="Feng Z.H.Z."/>
        </authorList>
    </citation>
    <scope>NUCLEOTIDE SEQUENCE</scope>
    <source>
        <strain evidence="4">CBS107.38</strain>
    </source>
</reference>
<dbReference type="InterPro" id="IPR002347">
    <property type="entry name" value="SDR_fam"/>
</dbReference>
<evidence type="ECO:0000256" key="1">
    <source>
        <dbReference type="ARBA" id="ARBA00006484"/>
    </source>
</evidence>
<dbReference type="Gene3D" id="3.40.50.720">
    <property type="entry name" value="NAD(P)-binding Rossmann-like Domain"/>
    <property type="match status" value="1"/>
</dbReference>
<dbReference type="InterPro" id="IPR020904">
    <property type="entry name" value="Sc_DH/Rdtase_CS"/>
</dbReference>
<dbReference type="PANTHER" id="PTHR43180:SF80">
    <property type="entry name" value="NAD(P)-BINDING PROTEIN"/>
    <property type="match status" value="1"/>
</dbReference>
<keyword evidence="3" id="KW-0560">Oxidoreductase</keyword>